<reference evidence="2" key="1">
    <citation type="journal article" date="2019" name="Int. J. Syst. Evol. Microbiol.">
        <title>The Global Catalogue of Microorganisms (GCM) 10K type strain sequencing project: providing services to taxonomists for standard genome sequencing and annotation.</title>
        <authorList>
            <consortium name="The Broad Institute Genomics Platform"/>
            <consortium name="The Broad Institute Genome Sequencing Center for Infectious Disease"/>
            <person name="Wu L."/>
            <person name="Ma J."/>
        </authorList>
    </citation>
    <scope>NUCLEOTIDE SEQUENCE [LARGE SCALE GENOMIC DNA]</scope>
    <source>
        <strain evidence="2">CGMCC 1.10759</strain>
    </source>
</reference>
<protein>
    <submittedName>
        <fullName evidence="1">Uncharacterized protein</fullName>
    </submittedName>
</protein>
<keyword evidence="2" id="KW-1185">Reference proteome</keyword>
<gene>
    <name evidence="1" type="ORF">ACFPN2_20325</name>
</gene>
<evidence type="ECO:0000313" key="2">
    <source>
        <dbReference type="Proteomes" id="UP001595904"/>
    </source>
</evidence>
<evidence type="ECO:0000313" key="1">
    <source>
        <dbReference type="EMBL" id="MFC4311458.1"/>
    </source>
</evidence>
<accession>A0ABV8SV04</accession>
<dbReference type="RefSeq" id="WP_380599825.1">
    <property type="nucleotide sequence ID" value="NZ_JBHSDU010000003.1"/>
</dbReference>
<sequence>MTHSDPPDLHALEDASRALRGLLGVVIAVERKFGSQQSPLALLRQIMEDPQWEWLRPLYQLIADVDHAVHEGDLPLSEVAAIGGHAIALLSGVGAPVEQAFLERYRALLQTDPEVAIAHSAALQALRKLPPEADSEAERLHARHQWAMRCKHRRHGQEK</sequence>
<comment type="caution">
    <text evidence="1">The sequence shown here is derived from an EMBL/GenBank/DDBJ whole genome shotgun (WGS) entry which is preliminary data.</text>
</comment>
<organism evidence="1 2">
    <name type="scientific">Steroidobacter flavus</name>
    <dbReference type="NCBI Taxonomy" id="1842136"/>
    <lineage>
        <taxon>Bacteria</taxon>
        <taxon>Pseudomonadati</taxon>
        <taxon>Pseudomonadota</taxon>
        <taxon>Gammaproteobacteria</taxon>
        <taxon>Steroidobacterales</taxon>
        <taxon>Steroidobacteraceae</taxon>
        <taxon>Steroidobacter</taxon>
    </lineage>
</organism>
<name>A0ABV8SV04_9GAMM</name>
<dbReference type="EMBL" id="JBHSDU010000003">
    <property type="protein sequence ID" value="MFC4311458.1"/>
    <property type="molecule type" value="Genomic_DNA"/>
</dbReference>
<dbReference type="Proteomes" id="UP001595904">
    <property type="component" value="Unassembled WGS sequence"/>
</dbReference>
<proteinExistence type="predicted"/>